<dbReference type="Proteomes" id="UP000215335">
    <property type="component" value="Unassembled WGS sequence"/>
</dbReference>
<comment type="caution">
    <text evidence="1">The sequence shown here is derived from an EMBL/GenBank/DDBJ whole genome shotgun (WGS) entry which is preliminary data.</text>
</comment>
<evidence type="ECO:0000313" key="1">
    <source>
        <dbReference type="EMBL" id="OXU20830.1"/>
    </source>
</evidence>
<gene>
    <name evidence="1" type="ORF">TSAR_010855</name>
</gene>
<reference evidence="1 2" key="1">
    <citation type="journal article" date="2017" name="Curr. Biol.">
        <title>The Evolution of Venom by Co-option of Single-Copy Genes.</title>
        <authorList>
            <person name="Martinson E.O."/>
            <person name="Mrinalini"/>
            <person name="Kelkar Y.D."/>
            <person name="Chang C.H."/>
            <person name="Werren J.H."/>
        </authorList>
    </citation>
    <scope>NUCLEOTIDE SEQUENCE [LARGE SCALE GENOMIC DNA]</scope>
    <source>
        <strain evidence="1 2">Alberta</strain>
        <tissue evidence="1">Whole body</tissue>
    </source>
</reference>
<evidence type="ECO:0000313" key="2">
    <source>
        <dbReference type="Proteomes" id="UP000215335"/>
    </source>
</evidence>
<dbReference type="EMBL" id="NNAY01002665">
    <property type="protein sequence ID" value="OXU20830.1"/>
    <property type="molecule type" value="Genomic_DNA"/>
</dbReference>
<accession>A0A232ER34</accession>
<dbReference type="AlphaFoldDB" id="A0A232ER34"/>
<proteinExistence type="predicted"/>
<protein>
    <submittedName>
        <fullName evidence="1">Uncharacterized protein</fullName>
    </submittedName>
</protein>
<feature type="non-terminal residue" evidence="1">
    <location>
        <position position="82"/>
    </location>
</feature>
<keyword evidence="2" id="KW-1185">Reference proteome</keyword>
<organism evidence="1 2">
    <name type="scientific">Trichomalopsis sarcophagae</name>
    <dbReference type="NCBI Taxonomy" id="543379"/>
    <lineage>
        <taxon>Eukaryota</taxon>
        <taxon>Metazoa</taxon>
        <taxon>Ecdysozoa</taxon>
        <taxon>Arthropoda</taxon>
        <taxon>Hexapoda</taxon>
        <taxon>Insecta</taxon>
        <taxon>Pterygota</taxon>
        <taxon>Neoptera</taxon>
        <taxon>Endopterygota</taxon>
        <taxon>Hymenoptera</taxon>
        <taxon>Apocrita</taxon>
        <taxon>Proctotrupomorpha</taxon>
        <taxon>Chalcidoidea</taxon>
        <taxon>Pteromalidae</taxon>
        <taxon>Pteromalinae</taxon>
        <taxon>Trichomalopsis</taxon>
    </lineage>
</organism>
<sequence length="82" mass="9138">TRVFICRSIRATWCDATRAVSPHELSLVGSSVDRRGSRPFRLLYRWRIGLAGTERARSGQRVGGDPSGRQTRLSGIILTLLL</sequence>
<feature type="non-terminal residue" evidence="1">
    <location>
        <position position="1"/>
    </location>
</feature>
<name>A0A232ER34_9HYME</name>